<dbReference type="PROSITE" id="PS00018">
    <property type="entry name" value="EF_HAND_1"/>
    <property type="match status" value="3"/>
</dbReference>
<feature type="domain" description="EF-hand" evidence="3">
    <location>
        <begin position="417"/>
        <end position="452"/>
    </location>
</feature>
<feature type="domain" description="EF-hand" evidence="3">
    <location>
        <begin position="314"/>
        <end position="349"/>
    </location>
</feature>
<dbReference type="InterPro" id="IPR050145">
    <property type="entry name" value="Centrin_CML-like"/>
</dbReference>
<feature type="domain" description="EF-hand" evidence="3">
    <location>
        <begin position="458"/>
        <end position="493"/>
    </location>
</feature>
<keyword evidence="1" id="KW-0677">Repeat</keyword>
<protein>
    <recommendedName>
        <fullName evidence="3">EF-hand domain-containing protein</fullName>
    </recommendedName>
</protein>
<dbReference type="Pfam" id="PF13499">
    <property type="entry name" value="EF-hand_7"/>
    <property type="match status" value="1"/>
</dbReference>
<evidence type="ECO:0000256" key="2">
    <source>
        <dbReference type="ARBA" id="ARBA00022837"/>
    </source>
</evidence>
<dbReference type="AlphaFoldDB" id="A0A7S0AHC8"/>
<evidence type="ECO:0000259" key="3">
    <source>
        <dbReference type="PROSITE" id="PS50222"/>
    </source>
</evidence>
<sequence>MLHGRSGTSQMLAPEGWEAQAAVVLRQWPHLRKERSSLGEDVPPGDTRTLCRAGLLTHVENDPAPEQPKTVEGWLAAHPKGWTHAHPTNGPAHCSPTEDRLLCTMQPAASSPKKQRAQPSLFQTQPLQSLLASHAQPFQDWTVSSPSHSSRAAQVANTEGILDQVGQPRGTTEETLQLQHGANTWPTRGGAVSRKKPCSAANPRMRVSWMSGKGNDEVLRKLSSSFHSSTDPVRQGQHAALESVTTWDVIKLARSLNIPIEEVRVKTAVNGWVADCGPVDGKRGHSHAAHGRADTRRGKGPALLRLLLLHFCTTQVRVVKSVFSRLDDNENGCLEFREFERAAVLLVQEQRMEVSKQCVRALCTAHWSKGDRNKSGTIDFHEFLRWWAENRFREDLLLSAEQRKCRELAKKHGVAEETLEHIKHCYDLFDSDGSGVIDVHEFRQILHCVLRVPPGVELPERRIQCFWRELDRDGSGEADFEEFLPWWLSRCSTLLPYDGFYRRVRCLRLQAPDPPAYPPGRCAAADGQAAAAATSTAAEEVAD</sequence>
<dbReference type="SMART" id="SM00054">
    <property type="entry name" value="EFh"/>
    <property type="match status" value="4"/>
</dbReference>
<dbReference type="CDD" id="cd00051">
    <property type="entry name" value="EFh"/>
    <property type="match status" value="1"/>
</dbReference>
<dbReference type="EMBL" id="HBEG01026255">
    <property type="protein sequence ID" value="CAD8362573.1"/>
    <property type="molecule type" value="Transcribed_RNA"/>
</dbReference>
<keyword evidence="2" id="KW-0106">Calcium</keyword>
<dbReference type="SUPFAM" id="SSF47473">
    <property type="entry name" value="EF-hand"/>
    <property type="match status" value="1"/>
</dbReference>
<dbReference type="GO" id="GO:0005509">
    <property type="term" value="F:calcium ion binding"/>
    <property type="evidence" value="ECO:0007669"/>
    <property type="project" value="InterPro"/>
</dbReference>
<dbReference type="InterPro" id="IPR011992">
    <property type="entry name" value="EF-hand-dom_pair"/>
</dbReference>
<organism evidence="4">
    <name type="scientific">Pyrodinium bahamense</name>
    <dbReference type="NCBI Taxonomy" id="73915"/>
    <lineage>
        <taxon>Eukaryota</taxon>
        <taxon>Sar</taxon>
        <taxon>Alveolata</taxon>
        <taxon>Dinophyceae</taxon>
        <taxon>Gonyaulacales</taxon>
        <taxon>Pyrocystaceae</taxon>
        <taxon>Pyrodinium</taxon>
    </lineage>
</organism>
<dbReference type="PANTHER" id="PTHR23050">
    <property type="entry name" value="CALCIUM BINDING PROTEIN"/>
    <property type="match status" value="1"/>
</dbReference>
<gene>
    <name evidence="4" type="ORF">PBAH0796_LOCUS15951</name>
</gene>
<name>A0A7S0AHC8_9DINO</name>
<dbReference type="Gene3D" id="1.10.238.10">
    <property type="entry name" value="EF-hand"/>
    <property type="match status" value="2"/>
</dbReference>
<accession>A0A7S0AHC8</accession>
<dbReference type="InterPro" id="IPR002048">
    <property type="entry name" value="EF_hand_dom"/>
</dbReference>
<dbReference type="Pfam" id="PF13202">
    <property type="entry name" value="EF-hand_5"/>
    <property type="match status" value="1"/>
</dbReference>
<reference evidence="4" key="1">
    <citation type="submission" date="2021-01" db="EMBL/GenBank/DDBJ databases">
        <authorList>
            <person name="Corre E."/>
            <person name="Pelletier E."/>
            <person name="Niang G."/>
            <person name="Scheremetjew M."/>
            <person name="Finn R."/>
            <person name="Kale V."/>
            <person name="Holt S."/>
            <person name="Cochrane G."/>
            <person name="Meng A."/>
            <person name="Brown T."/>
            <person name="Cohen L."/>
        </authorList>
    </citation>
    <scope>NUCLEOTIDE SEQUENCE</scope>
    <source>
        <strain evidence="4">Pbaha01</strain>
    </source>
</reference>
<evidence type="ECO:0000256" key="1">
    <source>
        <dbReference type="ARBA" id="ARBA00022737"/>
    </source>
</evidence>
<evidence type="ECO:0000313" key="4">
    <source>
        <dbReference type="EMBL" id="CAD8362573.1"/>
    </source>
</evidence>
<dbReference type="InterPro" id="IPR018247">
    <property type="entry name" value="EF_Hand_1_Ca_BS"/>
</dbReference>
<dbReference type="PROSITE" id="PS50222">
    <property type="entry name" value="EF_HAND_2"/>
    <property type="match status" value="3"/>
</dbReference>
<proteinExistence type="predicted"/>